<dbReference type="Gene3D" id="3.10.180.10">
    <property type="entry name" value="2,3-Dihydroxybiphenyl 1,2-Dioxygenase, domain 1"/>
    <property type="match status" value="1"/>
</dbReference>
<dbReference type="KEGG" id="ddr:Deide_17505"/>
<dbReference type="HOGENOM" id="CLU_140387_0_0_0"/>
<proteinExistence type="predicted"/>
<dbReference type="EMBL" id="CP001114">
    <property type="protein sequence ID" value="ACO46723.1"/>
    <property type="molecule type" value="Genomic_DNA"/>
</dbReference>
<dbReference type="PANTHER" id="PTHR39175:SF1">
    <property type="entry name" value="FAMILY PROTEIN, PUTATIVE (AFU_ORTHOLOGUE AFUA_3G15060)-RELATED"/>
    <property type="match status" value="1"/>
</dbReference>
<keyword evidence="3" id="KW-1185">Reference proteome</keyword>
<dbReference type="SUPFAM" id="SSF54593">
    <property type="entry name" value="Glyoxalase/Bleomycin resistance protein/Dihydroxybiphenyl dioxygenase"/>
    <property type="match status" value="1"/>
</dbReference>
<organism evidence="2 3">
    <name type="scientific">Deinococcus deserti (strain DSM 17065 / CIP 109153 / LMG 22923 / VCD115)</name>
    <dbReference type="NCBI Taxonomy" id="546414"/>
    <lineage>
        <taxon>Bacteria</taxon>
        <taxon>Thermotogati</taxon>
        <taxon>Deinococcota</taxon>
        <taxon>Deinococci</taxon>
        <taxon>Deinococcales</taxon>
        <taxon>Deinococcaceae</taxon>
        <taxon>Deinococcus</taxon>
    </lineage>
</organism>
<name>C1CX06_DEIDV</name>
<protein>
    <recommendedName>
        <fullName evidence="1">VOC domain-containing protein</fullName>
    </recommendedName>
</protein>
<dbReference type="PROSITE" id="PS51819">
    <property type="entry name" value="VOC"/>
    <property type="match status" value="1"/>
</dbReference>
<evidence type="ECO:0000313" key="2">
    <source>
        <dbReference type="EMBL" id="ACO46723.1"/>
    </source>
</evidence>
<evidence type="ECO:0000313" key="3">
    <source>
        <dbReference type="Proteomes" id="UP000002208"/>
    </source>
</evidence>
<feature type="domain" description="VOC" evidence="1">
    <location>
        <begin position="4"/>
        <end position="118"/>
    </location>
</feature>
<dbReference type="InterPro" id="IPR029068">
    <property type="entry name" value="Glyas_Bleomycin-R_OHBP_Dase"/>
</dbReference>
<sequence>MLLGLDHVQVNAPFGHEEQARAFFGAFLGLPELLKPEILRPNGGVWFALPDGRQIHTGVVEVFVPSSKGHVCLFCDDLEAVLTRAEQFGVLCSLDTRLPLRRLYLSDPWGNRMEIVEGRRSSVAAHGPMGS</sequence>
<dbReference type="Proteomes" id="UP000002208">
    <property type="component" value="Chromosome"/>
</dbReference>
<dbReference type="InterPro" id="IPR037523">
    <property type="entry name" value="VOC_core"/>
</dbReference>
<dbReference type="PANTHER" id="PTHR39175">
    <property type="entry name" value="FAMILY PROTEIN, PUTATIVE (AFU_ORTHOLOGUE AFUA_3G15060)-RELATED"/>
    <property type="match status" value="1"/>
</dbReference>
<dbReference type="PaxDb" id="546414-Deide_17505"/>
<reference evidence="2 3" key="1">
    <citation type="journal article" date="2009" name="PLoS Genet.">
        <title>Alliance of proteomics and genomics to unravel the specificities of Sahara bacterium Deinococcus deserti.</title>
        <authorList>
            <person name="de Groot A."/>
            <person name="Dulermo R."/>
            <person name="Ortet P."/>
            <person name="Blanchard L."/>
            <person name="Guerin P."/>
            <person name="Fernandez B."/>
            <person name="Vacherie B."/>
            <person name="Dossat C."/>
            <person name="Jolivet E."/>
            <person name="Siguier P."/>
            <person name="Chandler M."/>
            <person name="Barakat M."/>
            <person name="Dedieu A."/>
            <person name="Barbe V."/>
            <person name="Heulin T."/>
            <person name="Sommer S."/>
            <person name="Achouak W."/>
            <person name="Armengaud J."/>
        </authorList>
    </citation>
    <scope>NUCLEOTIDE SEQUENCE [LARGE SCALE GENOMIC DNA]</scope>
    <source>
        <strain evidence="3">DSM 17065 / CIP 109153 / LMG 22923 / VCD115</strain>
    </source>
</reference>
<dbReference type="OrthoDB" id="9813630at2"/>
<dbReference type="RefSeq" id="WP_012693845.1">
    <property type="nucleotide sequence ID" value="NC_012526.1"/>
</dbReference>
<evidence type="ECO:0000259" key="1">
    <source>
        <dbReference type="PROSITE" id="PS51819"/>
    </source>
</evidence>
<gene>
    <name evidence="2" type="ordered locus">Deide_17505</name>
</gene>
<dbReference type="eggNOG" id="COG0346">
    <property type="taxonomic scope" value="Bacteria"/>
</dbReference>
<accession>C1CX06</accession>
<dbReference type="STRING" id="546414.Deide_17505"/>
<dbReference type="AlphaFoldDB" id="C1CX06"/>